<dbReference type="AlphaFoldDB" id="A0A2P0QFU3"/>
<keyword evidence="1" id="KW-0614">Plasmid</keyword>
<evidence type="ECO:0000313" key="1">
    <source>
        <dbReference type="EMBL" id="ARO45262.1"/>
    </source>
</evidence>
<geneLocation type="plasmid" evidence="1">
    <name>pPU_RT811</name>
</geneLocation>
<reference evidence="1" key="1">
    <citation type="submission" date="2016-03" db="EMBL/GenBank/DDBJ databases">
        <title>The evolution of Pseudomonas syringae pv. actinidiae in New Zealand.</title>
        <authorList>
            <person name="Taiaroa G."/>
            <person name="Poulter R.T.M."/>
            <person name="Lamont I."/>
            <person name="Stockwell P."/>
            <person name="Butler M.I."/>
        </authorList>
    </citation>
    <scope>NUCLEOTIDE SEQUENCE</scope>
    <source>
        <strain evidence="1">RT811</strain>
        <plasmid evidence="1">pPU_RT811</plasmid>
    </source>
</reference>
<name>A0A2P0QFU3_PSESF</name>
<accession>A0A2P0QFU3</accession>
<protein>
    <submittedName>
        <fullName evidence="1">Uncharacterized protein</fullName>
    </submittedName>
</protein>
<organism evidence="1">
    <name type="scientific">Pseudomonas syringae pv. actinidiae</name>
    <dbReference type="NCBI Taxonomy" id="103796"/>
    <lineage>
        <taxon>Bacteria</taxon>
        <taxon>Pseudomonadati</taxon>
        <taxon>Pseudomonadota</taxon>
        <taxon>Gammaproteobacteria</taxon>
        <taxon>Pseudomonadales</taxon>
        <taxon>Pseudomonadaceae</taxon>
        <taxon>Pseudomonas</taxon>
        <taxon>Pseudomonas syringae</taxon>
    </lineage>
</organism>
<proteinExistence type="predicted"/>
<sequence>MSMTQLEQTIVTTARQHQEALATHYYPKQKAGFTSADFEAEYTHHRYALITLLIFAHQTDSGIGREAASELLLIEQKDAADLTAGFEKPLHTERDDTTRALP</sequence>
<dbReference type="EMBL" id="KX009063">
    <property type="protein sequence ID" value="ARO45262.1"/>
    <property type="molecule type" value="Genomic_DNA"/>
</dbReference>